<keyword evidence="2" id="KW-1185">Reference proteome</keyword>
<evidence type="ECO:0000313" key="1">
    <source>
        <dbReference type="EMBL" id="SDI39456.1"/>
    </source>
</evidence>
<evidence type="ECO:0000313" key="2">
    <source>
        <dbReference type="Proteomes" id="UP000182130"/>
    </source>
</evidence>
<accession>A0A1G8K7J6</accession>
<gene>
    <name evidence="1" type="ORF">SAMN05216555_102158</name>
</gene>
<dbReference type="Gene3D" id="3.30.530.20">
    <property type="match status" value="1"/>
</dbReference>
<dbReference type="OrthoDB" id="5951835at2"/>
<dbReference type="Proteomes" id="UP000182130">
    <property type="component" value="Unassembled WGS sequence"/>
</dbReference>
<organism evidence="1 2">
    <name type="scientific">Arthrobacter cupressi</name>
    <dbReference type="NCBI Taxonomy" id="1045773"/>
    <lineage>
        <taxon>Bacteria</taxon>
        <taxon>Bacillati</taxon>
        <taxon>Actinomycetota</taxon>
        <taxon>Actinomycetes</taxon>
        <taxon>Micrococcales</taxon>
        <taxon>Micrococcaceae</taxon>
        <taxon>Arthrobacter</taxon>
    </lineage>
</organism>
<dbReference type="EMBL" id="FNEI01000002">
    <property type="protein sequence ID" value="SDI39456.1"/>
    <property type="molecule type" value="Genomic_DNA"/>
</dbReference>
<name>A0A1G8K7J6_9MICC</name>
<dbReference type="Pfam" id="PF10604">
    <property type="entry name" value="Polyketide_cyc2"/>
    <property type="match status" value="1"/>
</dbReference>
<proteinExistence type="predicted"/>
<reference evidence="2" key="1">
    <citation type="submission" date="2016-10" db="EMBL/GenBank/DDBJ databases">
        <authorList>
            <person name="Varghese N."/>
            <person name="Submissions S."/>
        </authorList>
    </citation>
    <scope>NUCLEOTIDE SEQUENCE [LARGE SCALE GENOMIC DNA]</scope>
    <source>
        <strain evidence="2">CGMCC 1.10783</strain>
    </source>
</reference>
<dbReference type="InterPro" id="IPR023393">
    <property type="entry name" value="START-like_dom_sf"/>
</dbReference>
<protein>
    <submittedName>
        <fullName evidence="1">Uncharacterized conserved protein YndB, AHSA1/START domain</fullName>
    </submittedName>
</protein>
<dbReference type="RefSeq" id="WP_074586842.1">
    <property type="nucleotide sequence ID" value="NZ_FNEI01000002.1"/>
</dbReference>
<dbReference type="InterPro" id="IPR019587">
    <property type="entry name" value="Polyketide_cyclase/dehydratase"/>
</dbReference>
<dbReference type="SUPFAM" id="SSF55961">
    <property type="entry name" value="Bet v1-like"/>
    <property type="match status" value="1"/>
</dbReference>
<dbReference type="STRING" id="1045773.SAMN05216555_102158"/>
<dbReference type="AlphaFoldDB" id="A0A1G8K7J6"/>
<sequence>MISIESSEWIGRPTEEVFAFVSDIRNDPQWHTDVLEAEYEAPGPLATGTAFRAKFKPFMGLSEGTGTITAYEPPRRVVLTERMGKFEPVLTLTVEPDGGGSRITRRLDMEPHGMLRIMAPFTGGMMRRRNEGFLSNLKRVLETGRR</sequence>